<evidence type="ECO:0000256" key="6">
    <source>
        <dbReference type="RuleBase" id="RU362125"/>
    </source>
</evidence>
<dbReference type="FunFam" id="2.40.110.10:FF:000011">
    <property type="entry name" value="Acyl-CoA dehydrogenase FadE34"/>
    <property type="match status" value="1"/>
</dbReference>
<feature type="domain" description="Acyl-CoA oxidase/dehydrogenase middle" evidence="8">
    <location>
        <begin position="136"/>
        <end position="229"/>
    </location>
</feature>
<evidence type="ECO:0000313" key="10">
    <source>
        <dbReference type="EMBL" id="AWM76650.1"/>
    </source>
</evidence>
<reference evidence="11" key="1">
    <citation type="submission" date="2018-05" db="EMBL/GenBank/DDBJ databases">
        <title>Genome sequencing of Phenylobacterium sp. HYN0004.</title>
        <authorList>
            <person name="Yi H."/>
            <person name="Baek C."/>
        </authorList>
    </citation>
    <scope>NUCLEOTIDE SEQUENCE [LARGE SCALE GENOMIC DNA]</scope>
    <source>
        <strain evidence="11">HYN0004</strain>
    </source>
</reference>
<dbReference type="SUPFAM" id="SSF56645">
    <property type="entry name" value="Acyl-CoA dehydrogenase NM domain-like"/>
    <property type="match status" value="1"/>
</dbReference>
<evidence type="ECO:0000259" key="8">
    <source>
        <dbReference type="Pfam" id="PF02770"/>
    </source>
</evidence>
<evidence type="ECO:0000313" key="11">
    <source>
        <dbReference type="Proteomes" id="UP000247763"/>
    </source>
</evidence>
<dbReference type="GO" id="GO:0016627">
    <property type="term" value="F:oxidoreductase activity, acting on the CH-CH group of donors"/>
    <property type="evidence" value="ECO:0007669"/>
    <property type="project" value="InterPro"/>
</dbReference>
<dbReference type="EMBL" id="CP029479">
    <property type="protein sequence ID" value="AWM76650.1"/>
    <property type="molecule type" value="Genomic_DNA"/>
</dbReference>
<dbReference type="InterPro" id="IPR046373">
    <property type="entry name" value="Acyl-CoA_Oxase/DH_mid-dom_sf"/>
</dbReference>
<evidence type="ECO:0000256" key="3">
    <source>
        <dbReference type="ARBA" id="ARBA00022630"/>
    </source>
</evidence>
<gene>
    <name evidence="10" type="ORF">HYN04_02030</name>
</gene>
<feature type="domain" description="Acyl-CoA dehydrogenase/oxidase N-terminal" evidence="9">
    <location>
        <begin position="7"/>
        <end position="132"/>
    </location>
</feature>
<evidence type="ECO:0000256" key="4">
    <source>
        <dbReference type="ARBA" id="ARBA00022827"/>
    </source>
</evidence>
<dbReference type="PANTHER" id="PTHR43292:SF3">
    <property type="entry name" value="ACYL-COA DEHYDROGENASE FADE29"/>
    <property type="match status" value="1"/>
</dbReference>
<dbReference type="InterPro" id="IPR009100">
    <property type="entry name" value="AcylCoA_DH/oxidase_NM_dom_sf"/>
</dbReference>
<evidence type="ECO:0000256" key="5">
    <source>
        <dbReference type="ARBA" id="ARBA00023002"/>
    </source>
</evidence>
<keyword evidence="3 6" id="KW-0285">Flavoprotein</keyword>
<name>A0A2Z3HTK1_9CAUL</name>
<dbReference type="GO" id="GO:0050660">
    <property type="term" value="F:flavin adenine dinucleotide binding"/>
    <property type="evidence" value="ECO:0007669"/>
    <property type="project" value="InterPro"/>
</dbReference>
<evidence type="ECO:0000256" key="1">
    <source>
        <dbReference type="ARBA" id="ARBA00001974"/>
    </source>
</evidence>
<sequence length="407" mass="44882">MADFGGETLEAFRTEVRDWLEANYPAELRKADARTDPEAIWGGRAFLGSEDPQIVWMRRVAERGWTAPTWPAAYGGGGLSPEEARVVEQELARGRYRTPLSSFGLWMLGPVLLEYANEAQKLEHLPRIIRGEARWCQGYSEPGAGSDLASLQTRCEDKGDHWLINGQKIWTSYANKADWCFCLVRTDTSRKHEGISFVLIDMKSPGVETRPIQLISGESPFCETFFTDVKIPKENLVGQVNGGWQIAKRLLQYERQNISGGFGPGESAGGTASDLGVMARNYVGTDETGALSDPDLRTRITRNKMDFDCFYKTIRRIEAEAKASNGPSAATSIIKYAVASFAQERSELVVEMMGSQGLGWTGEDYAPQEIGAVRGWLRAKANSIEGGSSEVNLNVISKRVLGLPDPA</sequence>
<dbReference type="OrthoDB" id="9780544at2"/>
<protein>
    <submittedName>
        <fullName evidence="10">Acyl-CoA dehydrogenase</fullName>
    </submittedName>
</protein>
<dbReference type="InterPro" id="IPR006091">
    <property type="entry name" value="Acyl-CoA_Oxase/DH_mid-dom"/>
</dbReference>
<dbReference type="Pfam" id="PF02770">
    <property type="entry name" value="Acyl-CoA_dh_M"/>
    <property type="match status" value="1"/>
</dbReference>
<dbReference type="InterPro" id="IPR052161">
    <property type="entry name" value="Mycobact_Acyl-CoA_DH"/>
</dbReference>
<evidence type="ECO:0000259" key="9">
    <source>
        <dbReference type="Pfam" id="PF02771"/>
    </source>
</evidence>
<dbReference type="Gene3D" id="1.10.540.10">
    <property type="entry name" value="Acyl-CoA dehydrogenase/oxidase, N-terminal domain"/>
    <property type="match status" value="1"/>
</dbReference>
<evidence type="ECO:0000259" key="7">
    <source>
        <dbReference type="Pfam" id="PF00441"/>
    </source>
</evidence>
<dbReference type="GO" id="GO:0005886">
    <property type="term" value="C:plasma membrane"/>
    <property type="evidence" value="ECO:0007669"/>
    <property type="project" value="TreeGrafter"/>
</dbReference>
<dbReference type="RefSeq" id="WP_110449219.1">
    <property type="nucleotide sequence ID" value="NZ_CP029479.1"/>
</dbReference>
<evidence type="ECO:0000256" key="2">
    <source>
        <dbReference type="ARBA" id="ARBA00009347"/>
    </source>
</evidence>
<dbReference type="Pfam" id="PF02771">
    <property type="entry name" value="Acyl-CoA_dh_N"/>
    <property type="match status" value="1"/>
</dbReference>
<keyword evidence="4 6" id="KW-0274">FAD</keyword>
<dbReference type="InterPro" id="IPR009075">
    <property type="entry name" value="AcylCo_DH/oxidase_C"/>
</dbReference>
<dbReference type="InterPro" id="IPR013786">
    <property type="entry name" value="AcylCoA_DH/ox_N"/>
</dbReference>
<dbReference type="InterPro" id="IPR036250">
    <property type="entry name" value="AcylCo_DH-like_C"/>
</dbReference>
<dbReference type="PANTHER" id="PTHR43292">
    <property type="entry name" value="ACYL-COA DEHYDROGENASE"/>
    <property type="match status" value="1"/>
</dbReference>
<keyword evidence="11" id="KW-1185">Reference proteome</keyword>
<dbReference type="Proteomes" id="UP000247763">
    <property type="component" value="Chromosome"/>
</dbReference>
<keyword evidence="5 6" id="KW-0560">Oxidoreductase</keyword>
<organism evidence="10 11">
    <name type="scientific">Phenylobacterium parvum</name>
    <dbReference type="NCBI Taxonomy" id="2201350"/>
    <lineage>
        <taxon>Bacteria</taxon>
        <taxon>Pseudomonadati</taxon>
        <taxon>Pseudomonadota</taxon>
        <taxon>Alphaproteobacteria</taxon>
        <taxon>Caulobacterales</taxon>
        <taxon>Caulobacteraceae</taxon>
        <taxon>Phenylobacterium</taxon>
    </lineage>
</organism>
<accession>A0A2Z3HTK1</accession>
<dbReference type="AlphaFoldDB" id="A0A2Z3HTK1"/>
<proteinExistence type="inferred from homology"/>
<comment type="cofactor">
    <cofactor evidence="1 6">
        <name>FAD</name>
        <dbReference type="ChEBI" id="CHEBI:57692"/>
    </cofactor>
</comment>
<dbReference type="SUPFAM" id="SSF47203">
    <property type="entry name" value="Acyl-CoA dehydrogenase C-terminal domain-like"/>
    <property type="match status" value="1"/>
</dbReference>
<dbReference type="Gene3D" id="2.40.110.10">
    <property type="entry name" value="Butyryl-CoA Dehydrogenase, subunit A, domain 2"/>
    <property type="match status" value="1"/>
</dbReference>
<dbReference type="InterPro" id="IPR037069">
    <property type="entry name" value="AcylCoA_DH/ox_N_sf"/>
</dbReference>
<feature type="domain" description="Acyl-CoA dehydrogenase/oxidase C-terminal" evidence="7">
    <location>
        <begin position="241"/>
        <end position="401"/>
    </location>
</feature>
<dbReference type="Pfam" id="PF00441">
    <property type="entry name" value="Acyl-CoA_dh_1"/>
    <property type="match status" value="1"/>
</dbReference>
<dbReference type="KEGG" id="phb:HYN04_02030"/>
<comment type="similarity">
    <text evidence="2 6">Belongs to the acyl-CoA dehydrogenase family.</text>
</comment>
<dbReference type="Gene3D" id="1.20.140.10">
    <property type="entry name" value="Butyryl-CoA Dehydrogenase, subunit A, domain 3"/>
    <property type="match status" value="1"/>
</dbReference>